<organism evidence="5 6">
    <name type="scientific">Glarea lozoyensis (strain ATCC 20868 / MF5171)</name>
    <dbReference type="NCBI Taxonomy" id="1116229"/>
    <lineage>
        <taxon>Eukaryota</taxon>
        <taxon>Fungi</taxon>
        <taxon>Dikarya</taxon>
        <taxon>Ascomycota</taxon>
        <taxon>Pezizomycotina</taxon>
        <taxon>Leotiomycetes</taxon>
        <taxon>Helotiales</taxon>
        <taxon>Helotiaceae</taxon>
        <taxon>Glarea</taxon>
    </lineage>
</organism>
<dbReference type="InterPro" id="IPR005814">
    <property type="entry name" value="Aminotrans_3"/>
</dbReference>
<accession>S3DCD5</accession>
<dbReference type="PANTHER" id="PTHR43094">
    <property type="entry name" value="AMINOTRANSFERASE"/>
    <property type="match status" value="1"/>
</dbReference>
<comment type="similarity">
    <text evidence="2 4">Belongs to the class-III pyridoxal-phosphate-dependent aminotransferase family.</text>
</comment>
<dbReference type="Gene3D" id="3.40.640.10">
    <property type="entry name" value="Type I PLP-dependent aspartate aminotransferase-like (Major domain)"/>
    <property type="match status" value="1"/>
</dbReference>
<dbReference type="GO" id="GO:0008483">
    <property type="term" value="F:transaminase activity"/>
    <property type="evidence" value="ECO:0007669"/>
    <property type="project" value="InterPro"/>
</dbReference>
<comment type="cofactor">
    <cofactor evidence="1">
        <name>pyridoxal 5'-phosphate</name>
        <dbReference type="ChEBI" id="CHEBI:597326"/>
    </cofactor>
</comment>
<dbReference type="GeneID" id="19464484"/>
<gene>
    <name evidence="5" type="ORF">GLAREA_05430</name>
</gene>
<dbReference type="KEGG" id="glz:GLAREA_05430"/>
<dbReference type="AlphaFoldDB" id="S3DCD5"/>
<dbReference type="Gene3D" id="3.90.1150.10">
    <property type="entry name" value="Aspartate Aminotransferase, domain 1"/>
    <property type="match status" value="1"/>
</dbReference>
<dbReference type="OMA" id="REGLNQH"/>
<name>S3DCD5_GLAL2</name>
<dbReference type="RefSeq" id="XP_008076910.1">
    <property type="nucleotide sequence ID" value="XM_008078719.1"/>
</dbReference>
<dbReference type="OrthoDB" id="5419315at2759"/>
<dbReference type="InterPro" id="IPR015422">
    <property type="entry name" value="PyrdxlP-dep_Trfase_small"/>
</dbReference>
<evidence type="ECO:0000256" key="3">
    <source>
        <dbReference type="ARBA" id="ARBA00022898"/>
    </source>
</evidence>
<reference evidence="5 6" key="1">
    <citation type="journal article" date="2013" name="BMC Genomics">
        <title>Genomics-driven discovery of the pneumocandin biosynthetic gene cluster in the fungus Glarea lozoyensis.</title>
        <authorList>
            <person name="Chen L."/>
            <person name="Yue Q."/>
            <person name="Zhang X."/>
            <person name="Xiang M."/>
            <person name="Wang C."/>
            <person name="Li S."/>
            <person name="Che Y."/>
            <person name="Ortiz-Lopez F.J."/>
            <person name="Bills G.F."/>
            <person name="Liu X."/>
            <person name="An Z."/>
        </authorList>
    </citation>
    <scope>NUCLEOTIDE SEQUENCE [LARGE SCALE GENOMIC DNA]</scope>
    <source>
        <strain evidence="6">ATCC 20868 / MF5171</strain>
    </source>
</reference>
<keyword evidence="5" id="KW-0808">Transferase</keyword>
<keyword evidence="3 4" id="KW-0663">Pyridoxal phosphate</keyword>
<dbReference type="EMBL" id="KE145353">
    <property type="protein sequence ID" value="EPE36092.1"/>
    <property type="molecule type" value="Genomic_DNA"/>
</dbReference>
<dbReference type="STRING" id="1116229.S3DCD5"/>
<dbReference type="GO" id="GO:0005829">
    <property type="term" value="C:cytosol"/>
    <property type="evidence" value="ECO:0007669"/>
    <property type="project" value="TreeGrafter"/>
</dbReference>
<dbReference type="FunFam" id="3.40.640.10:FF:000004">
    <property type="entry name" value="Acetylornithine aminotransferase"/>
    <property type="match status" value="1"/>
</dbReference>
<dbReference type="PANTHER" id="PTHR43094:SF1">
    <property type="entry name" value="AMINOTRANSFERASE CLASS-III"/>
    <property type="match status" value="1"/>
</dbReference>
<dbReference type="CDD" id="cd00610">
    <property type="entry name" value="OAT_like"/>
    <property type="match status" value="1"/>
</dbReference>
<dbReference type="InterPro" id="IPR015421">
    <property type="entry name" value="PyrdxlP-dep_Trfase_major"/>
</dbReference>
<dbReference type="SUPFAM" id="SSF53383">
    <property type="entry name" value="PLP-dependent transferases"/>
    <property type="match status" value="1"/>
</dbReference>
<dbReference type="GO" id="GO:0030170">
    <property type="term" value="F:pyridoxal phosphate binding"/>
    <property type="evidence" value="ECO:0007669"/>
    <property type="project" value="InterPro"/>
</dbReference>
<dbReference type="Pfam" id="PF00202">
    <property type="entry name" value="Aminotran_3"/>
    <property type="match status" value="1"/>
</dbReference>
<evidence type="ECO:0000313" key="5">
    <source>
        <dbReference type="EMBL" id="EPE36092.1"/>
    </source>
</evidence>
<proteinExistence type="inferred from homology"/>
<evidence type="ECO:0000256" key="1">
    <source>
        <dbReference type="ARBA" id="ARBA00001933"/>
    </source>
</evidence>
<keyword evidence="6" id="KW-1185">Reference proteome</keyword>
<sequence>MAPTAIIEPLLFNSETDNCSMKKEVFGNGITNIHVNGKDISVADTPNGFQMERHMKREFPVVVAGKGNYLHLSDGRKILDATSGAAVSCLGHGDQRVIDAITRQLTSGTPYLCSSYWSSDVAQELCKELIAGTDKKMSRVYLSGSGSEAMEAALKLSRQYFFEKDKASPRVNFIAREGSYHGNTIGALGVSGHLARRAPYEPFLMNVHQVSACYAYRQRHDGESDESFVARKADELEAKFQELGPETVIAFICEPVVGAALGCVPYVPGYLRAMREVCHRHGALLILDEVMSGMGRCGTLHVWQDEGIAPDLQTIAKGLGGGYQPIAAVLISEKVMKALYNGSGAFVHGQTYQGMPVQAAAALEVQRINRKDNLIENVRVQGALLEKTLKELLGDHPNVGDIRGKGLFWGLEFVRDKATKEPFDPKLQVAQQVHDTAISEPFNMTMYPGTGTMDGVRGDHIILAPTYISTAEDIKHIANTAAAAVNQVFAKLSAAS</sequence>
<protein>
    <submittedName>
        <fullName evidence="5">PLP-dependent transferase</fullName>
    </submittedName>
</protein>
<evidence type="ECO:0000256" key="2">
    <source>
        <dbReference type="ARBA" id="ARBA00008954"/>
    </source>
</evidence>
<dbReference type="eggNOG" id="KOG1404">
    <property type="taxonomic scope" value="Eukaryota"/>
</dbReference>
<evidence type="ECO:0000313" key="6">
    <source>
        <dbReference type="Proteomes" id="UP000016922"/>
    </source>
</evidence>
<dbReference type="InterPro" id="IPR015424">
    <property type="entry name" value="PyrdxlP-dep_Trfase"/>
</dbReference>
<dbReference type="HOGENOM" id="CLU_016922_4_0_1"/>
<dbReference type="NCBIfam" id="NF005685">
    <property type="entry name" value="PRK07483.1"/>
    <property type="match status" value="1"/>
</dbReference>
<dbReference type="Proteomes" id="UP000016922">
    <property type="component" value="Unassembled WGS sequence"/>
</dbReference>
<evidence type="ECO:0000256" key="4">
    <source>
        <dbReference type="RuleBase" id="RU003560"/>
    </source>
</evidence>